<proteinExistence type="predicted"/>
<evidence type="ECO:0000313" key="2">
    <source>
        <dbReference type="EMBL" id="MBK1671187.1"/>
    </source>
</evidence>
<reference evidence="2 3" key="1">
    <citation type="journal article" date="2020" name="Microorganisms">
        <title>Osmotic Adaptation and Compatible Solute Biosynthesis of Phototrophic Bacteria as Revealed from Genome Analyses.</title>
        <authorList>
            <person name="Imhoff J.F."/>
            <person name="Rahn T."/>
            <person name="Kunzel S."/>
            <person name="Keller A."/>
            <person name="Neulinger S.C."/>
        </authorList>
    </citation>
    <scope>NUCLEOTIDE SEQUENCE [LARGE SCALE GENOMIC DNA]</scope>
    <source>
        <strain evidence="2 3">DSM 9895</strain>
    </source>
</reference>
<accession>A0ABS1DL31</accession>
<comment type="caution">
    <text evidence="2">The sequence shown here is derived from an EMBL/GenBank/DDBJ whole genome shotgun (WGS) entry which is preliminary data.</text>
</comment>
<evidence type="ECO:0000259" key="1">
    <source>
        <dbReference type="Pfam" id="PF20467"/>
    </source>
</evidence>
<organism evidence="2 3">
    <name type="scientific">Rhodovibrio sodomensis</name>
    <dbReference type="NCBI Taxonomy" id="1088"/>
    <lineage>
        <taxon>Bacteria</taxon>
        <taxon>Pseudomonadati</taxon>
        <taxon>Pseudomonadota</taxon>
        <taxon>Alphaproteobacteria</taxon>
        <taxon>Rhodospirillales</taxon>
        <taxon>Rhodovibrionaceae</taxon>
        <taxon>Rhodovibrio</taxon>
    </lineage>
</organism>
<dbReference type="EMBL" id="NRRL01000154">
    <property type="protein sequence ID" value="MBK1671187.1"/>
    <property type="molecule type" value="Genomic_DNA"/>
</dbReference>
<protein>
    <recommendedName>
        <fullName evidence="1">MmeI-like C-terminal domain-containing protein</fullName>
    </recommendedName>
</protein>
<dbReference type="Pfam" id="PF20467">
    <property type="entry name" value="MmeI_C"/>
    <property type="match status" value="1"/>
</dbReference>
<name>A0ABS1DL31_9PROT</name>
<sequence>MVEGYADRILPVSEKAKKELKKRTLTKLYNERPTWLDNAHRELDRAVAAAYGWPEDISDEDALARLMKLNEERREKAGGLAKAAAE</sequence>
<feature type="domain" description="MmeI-like C-terminal" evidence="1">
    <location>
        <begin position="2"/>
        <end position="72"/>
    </location>
</feature>
<dbReference type="InterPro" id="IPR046818">
    <property type="entry name" value="MmeI_C"/>
</dbReference>
<dbReference type="Proteomes" id="UP001296873">
    <property type="component" value="Unassembled WGS sequence"/>
</dbReference>
<gene>
    <name evidence="2" type="ORF">CKO28_24595</name>
</gene>
<evidence type="ECO:0000313" key="3">
    <source>
        <dbReference type="Proteomes" id="UP001296873"/>
    </source>
</evidence>
<keyword evidence="3" id="KW-1185">Reference proteome</keyword>